<dbReference type="Proteomes" id="UP001501470">
    <property type="component" value="Unassembled WGS sequence"/>
</dbReference>
<name>A0ABN2BL49_9ACTN</name>
<reference evidence="1 2" key="1">
    <citation type="journal article" date="2019" name="Int. J. Syst. Evol. Microbiol.">
        <title>The Global Catalogue of Microorganisms (GCM) 10K type strain sequencing project: providing services to taxonomists for standard genome sequencing and annotation.</title>
        <authorList>
            <consortium name="The Broad Institute Genomics Platform"/>
            <consortium name="The Broad Institute Genome Sequencing Center for Infectious Disease"/>
            <person name="Wu L."/>
            <person name="Ma J."/>
        </authorList>
    </citation>
    <scope>NUCLEOTIDE SEQUENCE [LARGE SCALE GENOMIC DNA]</scope>
    <source>
        <strain evidence="1 2">JCM 15933</strain>
    </source>
</reference>
<sequence>MAVIAEMGLEKASVARIAEHAGLSRAAAFECQGAYQLACLREKSRGVRGNVVARTARNRTADLTKNR</sequence>
<accession>A0ABN2BL49</accession>
<protein>
    <recommendedName>
        <fullName evidence="3">TetR family transcriptional regulator</fullName>
    </recommendedName>
</protein>
<evidence type="ECO:0008006" key="3">
    <source>
        <dbReference type="Google" id="ProtNLM"/>
    </source>
</evidence>
<dbReference type="EMBL" id="BAAAQD010000016">
    <property type="protein sequence ID" value="GAA1542115.1"/>
    <property type="molecule type" value="Genomic_DNA"/>
</dbReference>
<organism evidence="1 2">
    <name type="scientific">Dactylosporangium maewongense</name>
    <dbReference type="NCBI Taxonomy" id="634393"/>
    <lineage>
        <taxon>Bacteria</taxon>
        <taxon>Bacillati</taxon>
        <taxon>Actinomycetota</taxon>
        <taxon>Actinomycetes</taxon>
        <taxon>Micromonosporales</taxon>
        <taxon>Micromonosporaceae</taxon>
        <taxon>Dactylosporangium</taxon>
    </lineage>
</organism>
<comment type="caution">
    <text evidence="1">The sequence shown here is derived from an EMBL/GenBank/DDBJ whole genome shotgun (WGS) entry which is preliminary data.</text>
</comment>
<proteinExistence type="predicted"/>
<keyword evidence="2" id="KW-1185">Reference proteome</keyword>
<evidence type="ECO:0000313" key="1">
    <source>
        <dbReference type="EMBL" id="GAA1542115.1"/>
    </source>
</evidence>
<gene>
    <name evidence="1" type="ORF">GCM10009827_072010</name>
</gene>
<evidence type="ECO:0000313" key="2">
    <source>
        <dbReference type="Proteomes" id="UP001501470"/>
    </source>
</evidence>